<dbReference type="AlphaFoldDB" id="A0AAU9K515"/>
<feature type="compositionally biased region" description="Basic and acidic residues" evidence="1">
    <location>
        <begin position="388"/>
        <end position="406"/>
    </location>
</feature>
<dbReference type="InterPro" id="IPR050503">
    <property type="entry name" value="cAMP-dep_PK_reg_su-like"/>
</dbReference>
<dbReference type="SUPFAM" id="SSF51206">
    <property type="entry name" value="cAMP-binding domain-like"/>
    <property type="match status" value="2"/>
</dbReference>
<dbReference type="PROSITE" id="PS50042">
    <property type="entry name" value="CNMP_BINDING_3"/>
    <property type="match status" value="2"/>
</dbReference>
<keyword evidence="4" id="KW-1185">Reference proteome</keyword>
<feature type="domain" description="Cyclic nucleotide-binding" evidence="2">
    <location>
        <begin position="178"/>
        <end position="249"/>
    </location>
</feature>
<dbReference type="GO" id="GO:0005829">
    <property type="term" value="C:cytosol"/>
    <property type="evidence" value="ECO:0007669"/>
    <property type="project" value="TreeGrafter"/>
</dbReference>
<organism evidence="3 4">
    <name type="scientific">Blepharisma stoltei</name>
    <dbReference type="NCBI Taxonomy" id="1481888"/>
    <lineage>
        <taxon>Eukaryota</taxon>
        <taxon>Sar</taxon>
        <taxon>Alveolata</taxon>
        <taxon>Ciliophora</taxon>
        <taxon>Postciliodesmatophora</taxon>
        <taxon>Heterotrichea</taxon>
        <taxon>Heterotrichida</taxon>
        <taxon>Blepharismidae</taxon>
        <taxon>Blepharisma</taxon>
    </lineage>
</organism>
<dbReference type="EMBL" id="CAJZBQ010000054">
    <property type="protein sequence ID" value="CAG9332486.1"/>
    <property type="molecule type" value="Genomic_DNA"/>
</dbReference>
<sequence>MDLELPRAIEILQNKDRTYDDLEWLSRYLYCLEDYRSYAVHLNQVSLLQLCRQMSLEVYEKKETIFQKGDPPNKFFLILTGEVDVFAQHGKDLKLIGKATVGKQLGERGLVRNLPRSLTACASKHTNMIMIPQEDFNRILGVYVFAKLEKARHFVEQFIPHVGKYSHSFKERVAYSLHFDDCKRGDLIISKGDLSEQLYFIFDGEAAITIESGVKYRKNVVKLGVGTCFNEECIFFGQPSSFTIRVSSEYAVIASFKKQDVFSLFPEETIEDLKKNFKLKLQGRNMLIRLASQQEINKVSEQDTNQFKLASKQARDKLLLYIKRNKPSTPRRIVETSRRRYGSFKTKLEFMRDCSPNRVREESPMRAQESPSRYREDSSMSPTNENRSFQEGKLRRRITELSKPSETESFWL</sequence>
<dbReference type="GO" id="GO:0030552">
    <property type="term" value="F:cAMP binding"/>
    <property type="evidence" value="ECO:0007669"/>
    <property type="project" value="TreeGrafter"/>
</dbReference>
<proteinExistence type="predicted"/>
<dbReference type="CDD" id="cd00038">
    <property type="entry name" value="CAP_ED"/>
    <property type="match status" value="2"/>
</dbReference>
<dbReference type="InterPro" id="IPR018490">
    <property type="entry name" value="cNMP-bd_dom_sf"/>
</dbReference>
<dbReference type="Proteomes" id="UP001162131">
    <property type="component" value="Unassembled WGS sequence"/>
</dbReference>
<dbReference type="GO" id="GO:0034236">
    <property type="term" value="F:protein kinase A catalytic subunit binding"/>
    <property type="evidence" value="ECO:0007669"/>
    <property type="project" value="TreeGrafter"/>
</dbReference>
<evidence type="ECO:0000313" key="4">
    <source>
        <dbReference type="Proteomes" id="UP001162131"/>
    </source>
</evidence>
<dbReference type="Pfam" id="PF00027">
    <property type="entry name" value="cNMP_binding"/>
    <property type="match status" value="2"/>
</dbReference>
<dbReference type="SMART" id="SM00100">
    <property type="entry name" value="cNMP"/>
    <property type="match status" value="2"/>
</dbReference>
<evidence type="ECO:0000259" key="2">
    <source>
        <dbReference type="PROSITE" id="PS50042"/>
    </source>
</evidence>
<gene>
    <name evidence="3" type="ORF">BSTOLATCC_MIC55932</name>
</gene>
<dbReference type="InterPro" id="IPR014710">
    <property type="entry name" value="RmlC-like_jellyroll"/>
</dbReference>
<comment type="caution">
    <text evidence="3">The sequence shown here is derived from an EMBL/GenBank/DDBJ whole genome shotgun (WGS) entry which is preliminary data.</text>
</comment>
<dbReference type="PANTHER" id="PTHR11635">
    <property type="entry name" value="CAMP-DEPENDENT PROTEIN KINASE REGULATORY CHAIN"/>
    <property type="match status" value="1"/>
</dbReference>
<dbReference type="GO" id="GO:0005952">
    <property type="term" value="C:cAMP-dependent protein kinase complex"/>
    <property type="evidence" value="ECO:0007669"/>
    <property type="project" value="InterPro"/>
</dbReference>
<evidence type="ECO:0000313" key="3">
    <source>
        <dbReference type="EMBL" id="CAG9332486.1"/>
    </source>
</evidence>
<protein>
    <recommendedName>
        <fullName evidence="2">Cyclic nucleotide-binding domain-containing protein</fullName>
    </recommendedName>
</protein>
<feature type="region of interest" description="Disordered" evidence="1">
    <location>
        <begin position="355"/>
        <end position="412"/>
    </location>
</feature>
<reference evidence="3" key="1">
    <citation type="submission" date="2021-09" db="EMBL/GenBank/DDBJ databases">
        <authorList>
            <consortium name="AG Swart"/>
            <person name="Singh M."/>
            <person name="Singh A."/>
            <person name="Seah K."/>
            <person name="Emmerich C."/>
        </authorList>
    </citation>
    <scope>NUCLEOTIDE SEQUENCE</scope>
    <source>
        <strain evidence="3">ATCC30299</strain>
    </source>
</reference>
<dbReference type="Gene3D" id="2.60.120.10">
    <property type="entry name" value="Jelly Rolls"/>
    <property type="match status" value="2"/>
</dbReference>
<dbReference type="GO" id="GO:0004862">
    <property type="term" value="F:cAMP-dependent protein kinase inhibitor activity"/>
    <property type="evidence" value="ECO:0007669"/>
    <property type="project" value="TreeGrafter"/>
</dbReference>
<dbReference type="PANTHER" id="PTHR11635:SF152">
    <property type="entry name" value="CAMP-DEPENDENT PROTEIN KINASE TYPE I REGULATORY SUBUNIT-RELATED"/>
    <property type="match status" value="1"/>
</dbReference>
<dbReference type="InterPro" id="IPR000595">
    <property type="entry name" value="cNMP-bd_dom"/>
</dbReference>
<evidence type="ECO:0000256" key="1">
    <source>
        <dbReference type="SAM" id="MobiDB-lite"/>
    </source>
</evidence>
<feature type="domain" description="Cyclic nucleotide-binding" evidence="2">
    <location>
        <begin position="38"/>
        <end position="157"/>
    </location>
</feature>
<name>A0AAU9K515_9CILI</name>
<accession>A0AAU9K515</accession>